<keyword evidence="1" id="KW-1133">Transmembrane helix</keyword>
<dbReference type="EMBL" id="QKRB01000044">
    <property type="protein sequence ID" value="PZD95339.1"/>
    <property type="molecule type" value="Genomic_DNA"/>
</dbReference>
<reference evidence="2 3" key="1">
    <citation type="submission" date="2018-06" db="EMBL/GenBank/DDBJ databases">
        <title>Paenibacillus imtechensis sp. nov.</title>
        <authorList>
            <person name="Pinnaka A.K."/>
            <person name="Singh H."/>
            <person name="Kaur M."/>
        </authorList>
    </citation>
    <scope>NUCLEOTIDE SEQUENCE [LARGE SCALE GENOMIC DNA]</scope>
    <source>
        <strain evidence="2 3">SMB1</strain>
    </source>
</reference>
<evidence type="ECO:0000313" key="2">
    <source>
        <dbReference type="EMBL" id="PZD95339.1"/>
    </source>
</evidence>
<dbReference type="RefSeq" id="WP_111146969.1">
    <property type="nucleotide sequence ID" value="NZ_QKRB01000044.1"/>
</dbReference>
<proteinExistence type="predicted"/>
<keyword evidence="1" id="KW-0812">Transmembrane</keyword>
<sequence length="351" mass="40261">MPNSINRLFQACSPTEDQKAKMYRTIMEEQRRSSNNTIVSPAFSWKWWGRSAAAFAIIVVVSVYAFVSMKEEAAFALYAYGTDTEITDSGVELSTGIIKDDGSMQGQLLQFHVQGDDIEKIRFSSKHQYMDFTDWTGKRPERSMKKQFTVTYGASESDYDYLVINWHPELTIRELTDHPDRTIAGLSEELQQDLIVMEIEYRDGATATKAIYITLQNNGKISASLQDYIVTEEDAFVHSPSPGAIPQMKSKEAGEPQNMDSVEYTEEEIKAAEKIAWKYYTRFPKDREIVQLNHTDGFGQVSNFIPDEYKNWQIIVFQAYEKSMYPADTARHILLARENSSEEWIVINEGY</sequence>
<evidence type="ECO:0000313" key="3">
    <source>
        <dbReference type="Proteomes" id="UP000249522"/>
    </source>
</evidence>
<dbReference type="Proteomes" id="UP000249522">
    <property type="component" value="Unassembled WGS sequence"/>
</dbReference>
<dbReference type="OrthoDB" id="2633851at2"/>
<evidence type="ECO:0000256" key="1">
    <source>
        <dbReference type="SAM" id="Phobius"/>
    </source>
</evidence>
<protein>
    <submittedName>
        <fullName evidence="2">Uncharacterized protein</fullName>
    </submittedName>
</protein>
<gene>
    <name evidence="2" type="ORF">DNH61_12405</name>
</gene>
<name>A0A2W1L999_9BACL</name>
<keyword evidence="1" id="KW-0472">Membrane</keyword>
<keyword evidence="3" id="KW-1185">Reference proteome</keyword>
<dbReference type="AlphaFoldDB" id="A0A2W1L999"/>
<feature type="transmembrane region" description="Helical" evidence="1">
    <location>
        <begin position="47"/>
        <end position="67"/>
    </location>
</feature>
<accession>A0A2W1L999</accession>
<organism evidence="2 3">
    <name type="scientific">Paenibacillus sambharensis</name>
    <dbReference type="NCBI Taxonomy" id="1803190"/>
    <lineage>
        <taxon>Bacteria</taxon>
        <taxon>Bacillati</taxon>
        <taxon>Bacillota</taxon>
        <taxon>Bacilli</taxon>
        <taxon>Bacillales</taxon>
        <taxon>Paenibacillaceae</taxon>
        <taxon>Paenibacillus</taxon>
    </lineage>
</organism>
<comment type="caution">
    <text evidence="2">The sequence shown here is derived from an EMBL/GenBank/DDBJ whole genome shotgun (WGS) entry which is preliminary data.</text>
</comment>